<dbReference type="EMBL" id="JAIWYE010000011">
    <property type="protein sequence ID" value="MCA4702630.1"/>
    <property type="molecule type" value="Genomic_DNA"/>
</dbReference>
<organism evidence="1 2">
    <name type="scientific">Bacteroides xylanisolvens</name>
    <dbReference type="NCBI Taxonomy" id="371601"/>
    <lineage>
        <taxon>Bacteria</taxon>
        <taxon>Pseudomonadati</taxon>
        <taxon>Bacteroidota</taxon>
        <taxon>Bacteroidia</taxon>
        <taxon>Bacteroidales</taxon>
        <taxon>Bacteroidaceae</taxon>
        <taxon>Bacteroides</taxon>
    </lineage>
</organism>
<dbReference type="RefSeq" id="WP_225450533.1">
    <property type="nucleotide sequence ID" value="NZ_JAIWXB010000009.1"/>
</dbReference>
<evidence type="ECO:0000313" key="2">
    <source>
        <dbReference type="Proteomes" id="UP001198461"/>
    </source>
</evidence>
<dbReference type="AlphaFoldDB" id="A0AAW4SQ66"/>
<reference evidence="1" key="1">
    <citation type="submission" date="2023-08" db="EMBL/GenBank/DDBJ databases">
        <title>Mucin Metabolism Genes Underlie the Key Renovations of Bacteroides xylanisolvens Genomes in Captive Great Apes.</title>
        <authorList>
            <person name="Nishida A.H."/>
        </authorList>
    </citation>
    <scope>NUCLEOTIDE SEQUENCE</scope>
    <source>
        <strain evidence="1">P13.H9</strain>
    </source>
</reference>
<accession>A0AAW4SQ66</accession>
<dbReference type="Proteomes" id="UP001198461">
    <property type="component" value="Unassembled WGS sequence"/>
</dbReference>
<evidence type="ECO:0000313" key="1">
    <source>
        <dbReference type="EMBL" id="MCA4702630.1"/>
    </source>
</evidence>
<comment type="caution">
    <text evidence="1">The sequence shown here is derived from an EMBL/GenBank/DDBJ whole genome shotgun (WGS) entry which is preliminary data.</text>
</comment>
<sequence length="522" mass="61607">MLYYKFQNYEEFKNMFGIIKHGNGVCSRKNKILLAYVKDKRLLHEAVEKNDYTLLHISSMAELKKTVTRRIIISGHSNNSLRYVLELDGDFFYSRNLETDNLKGLCEDGDTKAIRYINHKNGEKVFKMKAGKLYRSIIQETEFGRTLPEQVVTYLCEEFSADWQVYTHSKLPKNTLHVDKDFEKIYSSDWCKGDFSSCMTDKDYYYFYMDSVNASAAYLTDEEDMVIARCIIYNEVKDQDGNKWRLAERQYASDENDILKRALIDALIKGGYIDGYKKVGAGAGDAREFVDLEENSLSDRKFRIECDLDHDDPLSYQDSFKWYDECNRIADNYGHGDIGLDVTDGSINGEEEEEEEYDDFHDYHCQATRVVYYHGQEYYCDVENLEDFTWVDRLEEYHHDSDVLQCPECKANFLKEDKCDSEITDEDYCCEECREKAEETYKKANWYYSDYDEEYYEYAEDITTYQVWNNILCEYEEKNISVESGNRLLARGELHELNGIFYNRIDEETGLPYTYEMNEMTV</sequence>
<name>A0AAW4SQ66_9BACE</name>
<gene>
    <name evidence="1" type="ORF">LD004_03245</name>
</gene>
<proteinExistence type="predicted"/>
<protein>
    <submittedName>
        <fullName evidence="1">Uncharacterized protein</fullName>
    </submittedName>
</protein>